<keyword evidence="1" id="KW-0805">Transcription regulation</keyword>
<keyword evidence="6" id="KW-1185">Reference proteome</keyword>
<dbReference type="SMART" id="SM00418">
    <property type="entry name" value="HTH_ARSR"/>
    <property type="match status" value="1"/>
</dbReference>
<dbReference type="GO" id="GO:0003700">
    <property type="term" value="F:DNA-binding transcription factor activity"/>
    <property type="evidence" value="ECO:0007669"/>
    <property type="project" value="InterPro"/>
</dbReference>
<evidence type="ECO:0000256" key="2">
    <source>
        <dbReference type="ARBA" id="ARBA00023125"/>
    </source>
</evidence>
<dbReference type="PROSITE" id="PS50987">
    <property type="entry name" value="HTH_ARSR_2"/>
    <property type="match status" value="1"/>
</dbReference>
<gene>
    <name evidence="5" type="ORF">D4A47_12130</name>
</gene>
<keyword evidence="2" id="KW-0238">DNA-binding</keyword>
<proteinExistence type="predicted"/>
<dbReference type="CDD" id="cd00090">
    <property type="entry name" value="HTH_ARSR"/>
    <property type="match status" value="1"/>
</dbReference>
<dbReference type="PANTHER" id="PTHR43132">
    <property type="entry name" value="ARSENICAL RESISTANCE OPERON REPRESSOR ARSR-RELATED"/>
    <property type="match status" value="1"/>
</dbReference>
<reference evidence="5 6" key="1">
    <citation type="submission" date="2018-10" db="EMBL/GenBank/DDBJ databases">
        <title>Anaerotruncus faecis sp. nov., isolated from human feces.</title>
        <authorList>
            <person name="Wang Y.-J."/>
        </authorList>
    </citation>
    <scope>NUCLEOTIDE SEQUENCE [LARGE SCALE GENOMIC DNA]</scope>
    <source>
        <strain evidence="5 6">22A2-44</strain>
    </source>
</reference>
<dbReference type="InterPro" id="IPR001845">
    <property type="entry name" value="HTH_ArsR_DNA-bd_dom"/>
</dbReference>
<dbReference type="EMBL" id="RCHT01000033">
    <property type="protein sequence ID" value="RLL08402.1"/>
    <property type="molecule type" value="Genomic_DNA"/>
</dbReference>
<dbReference type="Gene3D" id="1.10.10.10">
    <property type="entry name" value="Winged helix-like DNA-binding domain superfamily/Winged helix DNA-binding domain"/>
    <property type="match status" value="1"/>
</dbReference>
<dbReference type="GO" id="GO:0003677">
    <property type="term" value="F:DNA binding"/>
    <property type="evidence" value="ECO:0007669"/>
    <property type="project" value="UniProtKB-KW"/>
</dbReference>
<evidence type="ECO:0000313" key="6">
    <source>
        <dbReference type="Proteomes" id="UP000276301"/>
    </source>
</evidence>
<dbReference type="Pfam" id="PF01022">
    <property type="entry name" value="HTH_5"/>
    <property type="match status" value="1"/>
</dbReference>
<dbReference type="InterPro" id="IPR036388">
    <property type="entry name" value="WH-like_DNA-bd_sf"/>
</dbReference>
<evidence type="ECO:0000313" key="5">
    <source>
        <dbReference type="EMBL" id="RLL08402.1"/>
    </source>
</evidence>
<dbReference type="InterPro" id="IPR036390">
    <property type="entry name" value="WH_DNA-bd_sf"/>
</dbReference>
<comment type="caution">
    <text evidence="5">The sequence shown here is derived from an EMBL/GenBank/DDBJ whole genome shotgun (WGS) entry which is preliminary data.</text>
</comment>
<sequence length="96" mass="10827">MLANENRMVILCHLMTGPMNVGQLHKRLKGITQSALSQHLTLLRANRIVECDKQGQSMVYKIVDQRAIRLIETVEEIFLLKAAAGMPPDGETNERK</sequence>
<protein>
    <submittedName>
        <fullName evidence="5">ArsR family transcriptional regulator</fullName>
    </submittedName>
</protein>
<dbReference type="AlphaFoldDB" id="A0A498CJJ9"/>
<evidence type="ECO:0000256" key="1">
    <source>
        <dbReference type="ARBA" id="ARBA00023015"/>
    </source>
</evidence>
<feature type="domain" description="HTH arsR-type" evidence="4">
    <location>
        <begin position="1"/>
        <end position="82"/>
    </location>
</feature>
<dbReference type="InterPro" id="IPR051011">
    <property type="entry name" value="Metal_resp_trans_reg"/>
</dbReference>
<dbReference type="SUPFAM" id="SSF46785">
    <property type="entry name" value="Winged helix' DNA-binding domain"/>
    <property type="match status" value="1"/>
</dbReference>
<name>A0A498CJJ9_9FIRM</name>
<evidence type="ECO:0000259" key="4">
    <source>
        <dbReference type="PROSITE" id="PS50987"/>
    </source>
</evidence>
<organism evidence="5 6">
    <name type="scientific">Anaerotruncus massiliensis</name>
    <name type="common">ex Liu et al. 2021</name>
    <dbReference type="NCBI Taxonomy" id="2321404"/>
    <lineage>
        <taxon>Bacteria</taxon>
        <taxon>Bacillati</taxon>
        <taxon>Bacillota</taxon>
        <taxon>Clostridia</taxon>
        <taxon>Eubacteriales</taxon>
        <taxon>Oscillospiraceae</taxon>
        <taxon>Anaerotruncus</taxon>
    </lineage>
</organism>
<dbReference type="PANTHER" id="PTHR43132:SF2">
    <property type="entry name" value="ARSENICAL RESISTANCE OPERON REPRESSOR ARSR-RELATED"/>
    <property type="match status" value="1"/>
</dbReference>
<dbReference type="Proteomes" id="UP000276301">
    <property type="component" value="Unassembled WGS sequence"/>
</dbReference>
<accession>A0A498CJJ9</accession>
<evidence type="ECO:0000256" key="3">
    <source>
        <dbReference type="ARBA" id="ARBA00023163"/>
    </source>
</evidence>
<dbReference type="NCBIfam" id="NF033788">
    <property type="entry name" value="HTH_metalloreg"/>
    <property type="match status" value="1"/>
</dbReference>
<dbReference type="InterPro" id="IPR011991">
    <property type="entry name" value="ArsR-like_HTH"/>
</dbReference>
<keyword evidence="3" id="KW-0804">Transcription</keyword>